<dbReference type="RefSeq" id="WP_051509613.1">
    <property type="nucleotide sequence ID" value="NZ_JEMG01000001.1"/>
</dbReference>
<evidence type="ECO:0000256" key="4">
    <source>
        <dbReference type="PROSITE-ProRule" id="PRU00284"/>
    </source>
</evidence>
<dbReference type="OrthoDB" id="9151832at2"/>
<gene>
    <name evidence="8" type="ORF">AZ34_07840</name>
</gene>
<dbReference type="PROSITE" id="PS50111">
    <property type="entry name" value="CHEMOTAXIS_TRANSDUC_2"/>
    <property type="match status" value="1"/>
</dbReference>
<accession>A0A016XIG3</accession>
<protein>
    <submittedName>
        <fullName evidence="8">Chemotaxis protein</fullName>
    </submittedName>
</protein>
<keyword evidence="4" id="KW-0807">Transducer</keyword>
<keyword evidence="5" id="KW-0472">Membrane</keyword>
<dbReference type="InterPro" id="IPR024478">
    <property type="entry name" value="HlyB_4HB_MCP"/>
</dbReference>
<keyword evidence="2" id="KW-0488">Methylation</keyword>
<comment type="subcellular location">
    <subcellularLocation>
        <location evidence="1">Membrane</location>
    </subcellularLocation>
</comment>
<keyword evidence="5" id="KW-0812">Transmembrane</keyword>
<dbReference type="InterPro" id="IPR004090">
    <property type="entry name" value="Chemotax_Me-accpt_rcpt"/>
</dbReference>
<dbReference type="AlphaFoldDB" id="A0A016XIG3"/>
<evidence type="ECO:0000259" key="6">
    <source>
        <dbReference type="PROSITE" id="PS50111"/>
    </source>
</evidence>
<feature type="domain" description="HAMP" evidence="7">
    <location>
        <begin position="215"/>
        <end position="267"/>
    </location>
</feature>
<dbReference type="InterPro" id="IPR051310">
    <property type="entry name" value="MCP_chemotaxis"/>
</dbReference>
<dbReference type="Pfam" id="PF00015">
    <property type="entry name" value="MCPsignal"/>
    <property type="match status" value="1"/>
</dbReference>
<dbReference type="EMBL" id="JEMG01000001">
    <property type="protein sequence ID" value="EYC50993.1"/>
    <property type="molecule type" value="Genomic_DNA"/>
</dbReference>
<dbReference type="PRINTS" id="PR00260">
    <property type="entry name" value="CHEMTRNSDUCR"/>
</dbReference>
<dbReference type="SUPFAM" id="SSF58104">
    <property type="entry name" value="Methyl-accepting chemotaxis protein (MCP) signaling domain"/>
    <property type="match status" value="1"/>
</dbReference>
<dbReference type="Gene3D" id="1.10.287.950">
    <property type="entry name" value="Methyl-accepting chemotaxis protein"/>
    <property type="match status" value="1"/>
</dbReference>
<dbReference type="GO" id="GO:0004888">
    <property type="term" value="F:transmembrane signaling receptor activity"/>
    <property type="evidence" value="ECO:0007669"/>
    <property type="project" value="InterPro"/>
</dbReference>
<dbReference type="STRING" id="1458275.AZ34_07840"/>
<name>A0A016XIG3_9BURK</name>
<dbReference type="Pfam" id="PF12729">
    <property type="entry name" value="4HB_MCP_1"/>
    <property type="match status" value="1"/>
</dbReference>
<comment type="caution">
    <text evidence="8">The sequence shown here is derived from an EMBL/GenBank/DDBJ whole genome shotgun (WGS) entry which is preliminary data.</text>
</comment>
<dbReference type="GO" id="GO:0007165">
    <property type="term" value="P:signal transduction"/>
    <property type="evidence" value="ECO:0007669"/>
    <property type="project" value="UniProtKB-KW"/>
</dbReference>
<keyword evidence="5" id="KW-1133">Transmembrane helix</keyword>
<sequence length="530" mass="55736">MLRQFRIRPRLQLGFAVLLLLSAIVVAIGGFGLHVARQGLAGITQQLLPINTIVGTARLALLESHGAAAQMAASIFETADIKAARAQWDRAQRTIDQAMQDFQARVQTQQSRDDLAAFAVHMKNYREKLARFADTLEASGYADSKEALQDLKAAEAAGWTQAFDQLSKVDTVLAQTSQGVFDKVNGAVAAIFVVFVLAFAVSCVLGIAIASWLGRSIVAPMDQAREFAGRIAQGDFTSRPSLIGKDEATEMMRALDGMQTSLTRVVETVRQAADGIQVASSEVATGNQDLSARTESQASALKQTTVSMEHLGATVDRNAGSASQANELARDASRVATEGGEVVAQLVETMRGINESSAKIADIIGVIDGIAFQTNILALNAAVEAARAGELGRGFAVVAGEVRNLAQRSADAAKEIKVLIGDSVGKVEQGGALADRAGTTISDVVRSIQRVSGIVSEIATASQEQSTGVTQATQAISQMDDATQQNAALVEEMAAAAVSLRAQAQDMVRSVHVFKLAPPEGAPGGPLRLT</sequence>
<dbReference type="eggNOG" id="COG0840">
    <property type="taxonomic scope" value="Bacteria"/>
</dbReference>
<dbReference type="SMART" id="SM00283">
    <property type="entry name" value="MA"/>
    <property type="match status" value="1"/>
</dbReference>
<dbReference type="Pfam" id="PF00672">
    <property type="entry name" value="HAMP"/>
    <property type="match status" value="1"/>
</dbReference>
<dbReference type="PANTHER" id="PTHR43531:SF14">
    <property type="entry name" value="METHYL-ACCEPTING CHEMOTAXIS PROTEIN I-RELATED"/>
    <property type="match status" value="1"/>
</dbReference>
<dbReference type="InterPro" id="IPR004089">
    <property type="entry name" value="MCPsignal_dom"/>
</dbReference>
<evidence type="ECO:0000313" key="9">
    <source>
        <dbReference type="Proteomes" id="UP000023268"/>
    </source>
</evidence>
<reference evidence="8 9" key="1">
    <citation type="submission" date="2014-02" db="EMBL/GenBank/DDBJ databases">
        <title>Draft Genome of Hylemonella gracilis isolated from the Niagara River.</title>
        <authorList>
            <person name="Pawlowski D.R."/>
            <person name="Koudelka G.B."/>
        </authorList>
    </citation>
    <scope>NUCLEOTIDE SEQUENCE [LARGE SCALE GENOMIC DNA]</scope>
    <source>
        <strain evidence="8 9">Niagara R</strain>
    </source>
</reference>
<evidence type="ECO:0000256" key="2">
    <source>
        <dbReference type="ARBA" id="ARBA00022481"/>
    </source>
</evidence>
<organism evidence="8 9">
    <name type="scientific">Hylemonella gracilis str. Niagara R</name>
    <dbReference type="NCBI Taxonomy" id="1458275"/>
    <lineage>
        <taxon>Bacteria</taxon>
        <taxon>Pseudomonadati</taxon>
        <taxon>Pseudomonadota</taxon>
        <taxon>Betaproteobacteria</taxon>
        <taxon>Burkholderiales</taxon>
        <taxon>Comamonadaceae</taxon>
        <taxon>Hylemonella</taxon>
    </lineage>
</organism>
<dbReference type="CDD" id="cd11386">
    <property type="entry name" value="MCP_signal"/>
    <property type="match status" value="1"/>
</dbReference>
<evidence type="ECO:0000256" key="3">
    <source>
        <dbReference type="ARBA" id="ARBA00029447"/>
    </source>
</evidence>
<dbReference type="GO" id="GO:0005886">
    <property type="term" value="C:plasma membrane"/>
    <property type="evidence" value="ECO:0007669"/>
    <property type="project" value="TreeGrafter"/>
</dbReference>
<dbReference type="Proteomes" id="UP000023268">
    <property type="component" value="Unassembled WGS sequence"/>
</dbReference>
<dbReference type="InterPro" id="IPR003660">
    <property type="entry name" value="HAMP_dom"/>
</dbReference>
<evidence type="ECO:0000256" key="1">
    <source>
        <dbReference type="ARBA" id="ARBA00004370"/>
    </source>
</evidence>
<proteinExistence type="inferred from homology"/>
<evidence type="ECO:0000256" key="5">
    <source>
        <dbReference type="SAM" id="Phobius"/>
    </source>
</evidence>
<feature type="transmembrane region" description="Helical" evidence="5">
    <location>
        <begin position="187"/>
        <end position="213"/>
    </location>
</feature>
<comment type="similarity">
    <text evidence="3">Belongs to the methyl-accepting chemotaxis (MCP) protein family.</text>
</comment>
<dbReference type="PANTHER" id="PTHR43531">
    <property type="entry name" value="PROTEIN ICFG"/>
    <property type="match status" value="1"/>
</dbReference>
<evidence type="ECO:0000313" key="8">
    <source>
        <dbReference type="EMBL" id="EYC50993.1"/>
    </source>
</evidence>
<dbReference type="FunFam" id="1.10.287.950:FF:000001">
    <property type="entry name" value="Methyl-accepting chemotaxis sensory transducer"/>
    <property type="match status" value="1"/>
</dbReference>
<dbReference type="PROSITE" id="PS50885">
    <property type="entry name" value="HAMP"/>
    <property type="match status" value="1"/>
</dbReference>
<dbReference type="SMART" id="SM00304">
    <property type="entry name" value="HAMP"/>
    <property type="match status" value="1"/>
</dbReference>
<dbReference type="CDD" id="cd06225">
    <property type="entry name" value="HAMP"/>
    <property type="match status" value="1"/>
</dbReference>
<feature type="domain" description="Methyl-accepting transducer" evidence="6">
    <location>
        <begin position="272"/>
        <end position="501"/>
    </location>
</feature>
<evidence type="ECO:0000259" key="7">
    <source>
        <dbReference type="PROSITE" id="PS50885"/>
    </source>
</evidence>
<dbReference type="GO" id="GO:0006935">
    <property type="term" value="P:chemotaxis"/>
    <property type="evidence" value="ECO:0007669"/>
    <property type="project" value="InterPro"/>
</dbReference>